<dbReference type="CDD" id="cd06960">
    <property type="entry name" value="NR_DBD_HNF4A"/>
    <property type="match status" value="1"/>
</dbReference>
<dbReference type="GO" id="GO:0003700">
    <property type="term" value="F:DNA-binding transcription factor activity"/>
    <property type="evidence" value="ECO:0007669"/>
    <property type="project" value="InterPro"/>
</dbReference>
<reference evidence="14" key="1">
    <citation type="journal article" date="2011" name="Science">
        <title>Clonogenic neoblasts are pluripotent adult stem cells that underlie planarian regeneration.</title>
        <authorList>
            <person name="Wagner D.E."/>
            <person name="Wang I.E."/>
            <person name="Reddien P.W."/>
        </authorList>
    </citation>
    <scope>NUCLEOTIDE SEQUENCE</scope>
    <source>
        <strain evidence="14">CIW4</strain>
    </source>
</reference>
<dbReference type="GO" id="GO:0005634">
    <property type="term" value="C:nucleus"/>
    <property type="evidence" value="ECO:0007669"/>
    <property type="project" value="UniProtKB-SubCell"/>
</dbReference>
<keyword evidence="5 11" id="KW-0862">Zinc</keyword>
<keyword evidence="4 11" id="KW-0863">Zinc-finger</keyword>
<dbReference type="GO" id="GO:0000978">
    <property type="term" value="F:RNA polymerase II cis-regulatory region sequence-specific DNA binding"/>
    <property type="evidence" value="ECO:0007669"/>
    <property type="project" value="InterPro"/>
</dbReference>
<feature type="domain" description="Nuclear receptor" evidence="12">
    <location>
        <begin position="63"/>
        <end position="138"/>
    </location>
</feature>
<organism evidence="14">
    <name type="scientific">Schmidtea mediterranea</name>
    <name type="common">Freshwater planarian flatworm</name>
    <dbReference type="NCBI Taxonomy" id="79327"/>
    <lineage>
        <taxon>Eukaryota</taxon>
        <taxon>Metazoa</taxon>
        <taxon>Spiralia</taxon>
        <taxon>Lophotrochozoa</taxon>
        <taxon>Platyhelminthes</taxon>
        <taxon>Rhabditophora</taxon>
        <taxon>Seriata</taxon>
        <taxon>Tricladida</taxon>
        <taxon>Continenticola</taxon>
        <taxon>Geoplanoidea</taxon>
        <taxon>Dugesiidae</taxon>
        <taxon>Schmidtea</taxon>
    </lineage>
</organism>
<name>H8YS99_SCHMD</name>
<dbReference type="PROSITE" id="PS00031">
    <property type="entry name" value="NUCLEAR_REC_DBD_1"/>
    <property type="match status" value="1"/>
</dbReference>
<keyword evidence="10 11" id="KW-0539">Nucleus</keyword>
<accession>H8YS99</accession>
<dbReference type="InterPro" id="IPR000536">
    <property type="entry name" value="Nucl_hrmn_rcpt_lig-bd"/>
</dbReference>
<sequence length="655" mass="73799">MTSTQHPNLNPAFSYQLLTSNSAPISISSNASSMQYPLESEMSSQQHEVYASNASGPEGMENNQLCLICSDKATGKHYGAFSCDGCKGFFRRSVRKKNNYTCQYNRNCKMDKDKRNQCRYCRLKKCILVGMKRAAVQNERDRISTRRSSFDDIPPNVILSISQLMQAEQRVAIQKPPNPQEYMNRYADVPDVCESMKNQLFLLVNWAKSLPCFSQLNLSDQISLLKAHAGEILILGVIRRSFQLDEDDVLLLGNNLIISRNSSDKHFAEIASHILDDLFIPLRELQLDDAEFACLKAIVFFDPRVSESGKEFVRRCRYQIQMDLMNHMNDKQYHKPGRFGELLLTIPDLRLVTQLMVKKVEFMKMTGLAEIDSLLSETLLGDNPPGVFSIDPETDGNNNNNQNDSMDIINSHRISSPKYTYQDCYGIPPFMPDSVLLNINNQNISPEAASKIWSAYLPSSTSMPSGNIYRAFVNQGTEIMQQNSQDNSNFGMIINSDGMMLKNERVGVPSLFSCVNDSINLYQHSNLSQDTSHFLVNLDQGFPMINQSKYAYNGDANHNCSNSSNSDDLIHPALSVNSTQNVVDPSLLVAYTKSLPNSPIENCQIQSIANRSSEANQQHNSRSNYSAISSTAHFLTDHPIRIQESESSVFKKEEY</sequence>
<evidence type="ECO:0000259" key="12">
    <source>
        <dbReference type="PROSITE" id="PS51030"/>
    </source>
</evidence>
<evidence type="ECO:0000256" key="2">
    <source>
        <dbReference type="ARBA" id="ARBA00006421"/>
    </source>
</evidence>
<evidence type="ECO:0000256" key="8">
    <source>
        <dbReference type="ARBA" id="ARBA00023163"/>
    </source>
</evidence>
<dbReference type="OrthoDB" id="5771769at2759"/>
<dbReference type="SMR" id="H8YS99"/>
<evidence type="ECO:0000256" key="11">
    <source>
        <dbReference type="RuleBase" id="RU004334"/>
    </source>
</evidence>
<evidence type="ECO:0000313" key="14">
    <source>
        <dbReference type="EMBL" id="AFF18489.1"/>
    </source>
</evidence>
<dbReference type="Pfam" id="PF00105">
    <property type="entry name" value="zf-C4"/>
    <property type="match status" value="1"/>
</dbReference>
<evidence type="ECO:0000256" key="7">
    <source>
        <dbReference type="ARBA" id="ARBA00023125"/>
    </source>
</evidence>
<evidence type="ECO:0000256" key="5">
    <source>
        <dbReference type="ARBA" id="ARBA00022833"/>
    </source>
</evidence>
<dbReference type="SMART" id="SM00430">
    <property type="entry name" value="HOLI"/>
    <property type="match status" value="1"/>
</dbReference>
<evidence type="ECO:0000256" key="4">
    <source>
        <dbReference type="ARBA" id="ARBA00022771"/>
    </source>
</evidence>
<dbReference type="InterPro" id="IPR049636">
    <property type="entry name" value="HNF4-like_DBD"/>
</dbReference>
<protein>
    <submittedName>
        <fullName evidence="14">HNF4</fullName>
    </submittedName>
</protein>
<evidence type="ECO:0000256" key="1">
    <source>
        <dbReference type="ARBA" id="ARBA00004123"/>
    </source>
</evidence>
<dbReference type="AlphaFoldDB" id="H8YS99"/>
<dbReference type="GO" id="GO:0008270">
    <property type="term" value="F:zinc ion binding"/>
    <property type="evidence" value="ECO:0007669"/>
    <property type="project" value="UniProtKB-KW"/>
</dbReference>
<dbReference type="InterPro" id="IPR013088">
    <property type="entry name" value="Znf_NHR/GATA"/>
</dbReference>
<keyword evidence="3 11" id="KW-0479">Metal-binding</keyword>
<dbReference type="InterPro" id="IPR001723">
    <property type="entry name" value="Nuclear_hrmn_rcpt"/>
</dbReference>
<dbReference type="InterPro" id="IPR035500">
    <property type="entry name" value="NHR-like_dom_sf"/>
</dbReference>
<keyword evidence="6 11" id="KW-0805">Transcription regulation</keyword>
<evidence type="ECO:0000256" key="3">
    <source>
        <dbReference type="ARBA" id="ARBA00022723"/>
    </source>
</evidence>
<keyword evidence="7 11" id="KW-0238">DNA-binding</keyword>
<dbReference type="Pfam" id="PF00104">
    <property type="entry name" value="Hormone_recep"/>
    <property type="match status" value="1"/>
</dbReference>
<dbReference type="PROSITE" id="PS51843">
    <property type="entry name" value="NR_LBD"/>
    <property type="match status" value="1"/>
</dbReference>
<evidence type="ECO:0000256" key="9">
    <source>
        <dbReference type="ARBA" id="ARBA00023170"/>
    </source>
</evidence>
<dbReference type="PRINTS" id="PR00398">
    <property type="entry name" value="STRDHORMONER"/>
</dbReference>
<evidence type="ECO:0000259" key="13">
    <source>
        <dbReference type="PROSITE" id="PS51843"/>
    </source>
</evidence>
<dbReference type="SMART" id="SM00399">
    <property type="entry name" value="ZnF_C4"/>
    <property type="match status" value="1"/>
</dbReference>
<dbReference type="FunFam" id="3.30.50.10:FF:000012">
    <property type="entry name" value="Hepatocyte nuclear factor 4, alpha"/>
    <property type="match status" value="1"/>
</dbReference>
<dbReference type="InterPro" id="IPR001628">
    <property type="entry name" value="Znf_hrmn_rcpt"/>
</dbReference>
<dbReference type="SUPFAM" id="SSF48508">
    <property type="entry name" value="Nuclear receptor ligand-binding domain"/>
    <property type="match status" value="1"/>
</dbReference>
<comment type="subcellular location">
    <subcellularLocation>
        <location evidence="1 11">Nucleus</location>
    </subcellularLocation>
</comment>
<dbReference type="PANTHER" id="PTHR24083">
    <property type="entry name" value="NUCLEAR HORMONE RECEPTOR"/>
    <property type="match status" value="1"/>
</dbReference>
<gene>
    <name evidence="14" type="primary">hnf4</name>
</gene>
<dbReference type="Gene3D" id="3.30.50.10">
    <property type="entry name" value="Erythroid Transcription Factor GATA-1, subunit A"/>
    <property type="match status" value="1"/>
</dbReference>
<evidence type="ECO:0000256" key="6">
    <source>
        <dbReference type="ARBA" id="ARBA00023015"/>
    </source>
</evidence>
<dbReference type="Gene3D" id="1.10.565.10">
    <property type="entry name" value="Retinoid X Receptor"/>
    <property type="match status" value="1"/>
</dbReference>
<dbReference type="SUPFAM" id="SSF57716">
    <property type="entry name" value="Glucocorticoid receptor-like (DNA-binding domain)"/>
    <property type="match status" value="1"/>
</dbReference>
<keyword evidence="8 11" id="KW-0804">Transcription</keyword>
<dbReference type="PROSITE" id="PS51030">
    <property type="entry name" value="NUCLEAR_REC_DBD_2"/>
    <property type="match status" value="1"/>
</dbReference>
<comment type="similarity">
    <text evidence="2">Belongs to the nuclear hormone receptor family. NR2 subfamily.</text>
</comment>
<feature type="domain" description="NR LBD" evidence="13">
    <location>
        <begin position="156"/>
        <end position="382"/>
    </location>
</feature>
<dbReference type="InterPro" id="IPR050274">
    <property type="entry name" value="Nuclear_hormone_rcpt_NR2"/>
</dbReference>
<keyword evidence="9 11" id="KW-0675">Receptor</keyword>
<evidence type="ECO:0000256" key="10">
    <source>
        <dbReference type="ARBA" id="ARBA00023242"/>
    </source>
</evidence>
<proteinExistence type="evidence at transcript level"/>
<dbReference type="PRINTS" id="PR00047">
    <property type="entry name" value="STROIDFINGER"/>
</dbReference>
<dbReference type="EMBL" id="JF802199">
    <property type="protein sequence ID" value="AFF18489.1"/>
    <property type="molecule type" value="mRNA"/>
</dbReference>